<sequence length="100" mass="9852">MNPFPVGETTSPSSCTGRTSFIGGVADGLALPVAAGVAEGVVEALGTAVLTGATTGAWLGASAGRPLHPVTSRVQSASVIAVERSCGIEVLLVGDRCRST</sequence>
<reference evidence="1 2" key="1">
    <citation type="submission" date="2017-07" db="EMBL/GenBank/DDBJ databases">
        <title>Draft whole genome sequences of clinical Proprionibacteriaceae strains.</title>
        <authorList>
            <person name="Bernier A.-M."/>
            <person name="Bernard K."/>
            <person name="Domingo M.-C."/>
        </authorList>
    </citation>
    <scope>NUCLEOTIDE SEQUENCE [LARGE SCALE GENOMIC DNA]</scope>
    <source>
        <strain evidence="1 2">NML 130396</strain>
    </source>
</reference>
<gene>
    <name evidence="1" type="ORF">CGZ93_02830</name>
</gene>
<comment type="caution">
    <text evidence="1">The sequence shown here is derived from an EMBL/GenBank/DDBJ whole genome shotgun (WGS) entry which is preliminary data.</text>
</comment>
<name>A0A255HAF8_9ACTN</name>
<evidence type="ECO:0000313" key="1">
    <source>
        <dbReference type="EMBL" id="OYO24651.1"/>
    </source>
</evidence>
<proteinExistence type="predicted"/>
<dbReference type="Proteomes" id="UP000216311">
    <property type="component" value="Unassembled WGS sequence"/>
</dbReference>
<evidence type="ECO:0000313" key="2">
    <source>
        <dbReference type="Proteomes" id="UP000216311"/>
    </source>
</evidence>
<keyword evidence="2" id="KW-1185">Reference proteome</keyword>
<accession>A0A255HAF8</accession>
<dbReference type="EMBL" id="NMVQ01000002">
    <property type="protein sequence ID" value="OYO24651.1"/>
    <property type="molecule type" value="Genomic_DNA"/>
</dbReference>
<organism evidence="1 2">
    <name type="scientific">Enemella dayhoffiae</name>
    <dbReference type="NCBI Taxonomy" id="2016507"/>
    <lineage>
        <taxon>Bacteria</taxon>
        <taxon>Bacillati</taxon>
        <taxon>Actinomycetota</taxon>
        <taxon>Actinomycetes</taxon>
        <taxon>Propionibacteriales</taxon>
        <taxon>Propionibacteriaceae</taxon>
        <taxon>Enemella</taxon>
    </lineage>
</organism>
<protein>
    <submittedName>
        <fullName evidence="1">Uncharacterized protein</fullName>
    </submittedName>
</protein>
<dbReference type="AlphaFoldDB" id="A0A255HAF8"/>